<evidence type="ECO:0000313" key="3">
    <source>
        <dbReference type="RefSeq" id="XP_035435187.2"/>
    </source>
</evidence>
<proteinExistence type="predicted"/>
<accession>A0A9R0CZP5</accession>
<dbReference type="GeneID" id="118265975"/>
<feature type="domain" description="PiggyBac transposable element-derived protein" evidence="1">
    <location>
        <begin position="2"/>
        <end position="124"/>
    </location>
</feature>
<sequence>MYKLRPMIKELNKVFQHEMDNSSKQSIDECMVKFKGRSTLKQYMPKKPIKRGFKIWARCDYKTGYLYQFEIYTGKGDDSMEDEGLEYNVIKLSTGLPENTMLAFDNFFTSCNLMDALYKKKYLLLARLE</sequence>
<dbReference type="Proteomes" id="UP000829999">
    <property type="component" value="Chromosome 25"/>
</dbReference>
<dbReference type="PANTHER" id="PTHR46599">
    <property type="entry name" value="PIGGYBAC TRANSPOSABLE ELEMENT-DERIVED PROTEIN 4"/>
    <property type="match status" value="1"/>
</dbReference>
<reference evidence="3" key="1">
    <citation type="submission" date="2025-08" db="UniProtKB">
        <authorList>
            <consortium name="RefSeq"/>
        </authorList>
    </citation>
    <scope>IDENTIFICATION</scope>
    <source>
        <tissue evidence="3">Whole larval tissue</tissue>
    </source>
</reference>
<dbReference type="OrthoDB" id="118105at2759"/>
<dbReference type="InterPro" id="IPR029526">
    <property type="entry name" value="PGBD"/>
</dbReference>
<dbReference type="PANTHER" id="PTHR46599:SF3">
    <property type="entry name" value="PIGGYBAC TRANSPOSABLE ELEMENT-DERIVED PROTEIN 4"/>
    <property type="match status" value="1"/>
</dbReference>
<dbReference type="Pfam" id="PF13843">
    <property type="entry name" value="DDE_Tnp_1_7"/>
    <property type="match status" value="1"/>
</dbReference>
<evidence type="ECO:0000313" key="2">
    <source>
        <dbReference type="Proteomes" id="UP000829999"/>
    </source>
</evidence>
<gene>
    <name evidence="3" type="primary">LOC118265975</name>
</gene>
<evidence type="ECO:0000259" key="1">
    <source>
        <dbReference type="Pfam" id="PF13843"/>
    </source>
</evidence>
<organism evidence="2 3">
    <name type="scientific">Spodoptera frugiperda</name>
    <name type="common">Fall armyworm</name>
    <dbReference type="NCBI Taxonomy" id="7108"/>
    <lineage>
        <taxon>Eukaryota</taxon>
        <taxon>Metazoa</taxon>
        <taxon>Ecdysozoa</taxon>
        <taxon>Arthropoda</taxon>
        <taxon>Hexapoda</taxon>
        <taxon>Insecta</taxon>
        <taxon>Pterygota</taxon>
        <taxon>Neoptera</taxon>
        <taxon>Endopterygota</taxon>
        <taxon>Lepidoptera</taxon>
        <taxon>Glossata</taxon>
        <taxon>Ditrysia</taxon>
        <taxon>Noctuoidea</taxon>
        <taxon>Noctuidae</taxon>
        <taxon>Amphipyrinae</taxon>
        <taxon>Spodoptera</taxon>
    </lineage>
</organism>
<protein>
    <submittedName>
        <fullName evidence="3">PiggyBac transposable element-derived protein 4</fullName>
    </submittedName>
</protein>
<dbReference type="AlphaFoldDB" id="A0A9R0CZP5"/>
<dbReference type="RefSeq" id="XP_035435187.2">
    <property type="nucleotide sequence ID" value="XM_035579294.2"/>
</dbReference>
<keyword evidence="2" id="KW-1185">Reference proteome</keyword>
<name>A0A9R0CZP5_SPOFR</name>